<evidence type="ECO:0000313" key="1">
    <source>
        <dbReference type="EMBL" id="CAA2625966.1"/>
    </source>
</evidence>
<protein>
    <submittedName>
        <fullName evidence="1">Uncharacterized protein</fullName>
    </submittedName>
</protein>
<proteinExistence type="predicted"/>
<evidence type="ECO:0000313" key="3">
    <source>
        <dbReference type="Proteomes" id="UP000663760"/>
    </source>
</evidence>
<dbReference type="OrthoDB" id="2002004at2759"/>
<dbReference type="EMBL" id="LR746272">
    <property type="protein sequence ID" value="CAA7402025.1"/>
    <property type="molecule type" value="Genomic_DNA"/>
</dbReference>
<accession>A0A7I8J4X9</accession>
<dbReference type="Proteomes" id="UP000663760">
    <property type="component" value="Chromosome 9"/>
</dbReference>
<evidence type="ECO:0000313" key="2">
    <source>
        <dbReference type="EMBL" id="CAA7402025.1"/>
    </source>
</evidence>
<gene>
    <name evidence="1" type="ORF">SI7747_09011687</name>
    <name evidence="2" type="ORF">SI8410_09012703</name>
</gene>
<dbReference type="EMBL" id="LR743596">
    <property type="protein sequence ID" value="CAA2625966.1"/>
    <property type="molecule type" value="Genomic_DNA"/>
</dbReference>
<keyword evidence="3" id="KW-1185">Reference proteome</keyword>
<sequence length="165" mass="17885">MLRFPKKKTTRSFLTVRLLEASASAASTELLGFTAAGISDEECAVVPDEDILDLLLRLLINVLLVERHQGLGNALADSVDLGDVTAALHADPHVNSGEAVAPEEKDGLVRLVPEDLRLNQLDGAPVDLDQPTAALAVGHSHRVLLPPEALHGLYGRRRRHCRRSR</sequence>
<dbReference type="AlphaFoldDB" id="A0A7I8J4X9"/>
<name>A0A7I8J4X9_SPIIN</name>
<reference evidence="1" key="1">
    <citation type="submission" date="2019-12" db="EMBL/GenBank/DDBJ databases">
        <authorList>
            <person name="Scholz U."/>
            <person name="Mascher M."/>
            <person name="Fiebig A."/>
        </authorList>
    </citation>
    <scope>NUCLEOTIDE SEQUENCE</scope>
</reference>
<organism evidence="1">
    <name type="scientific">Spirodela intermedia</name>
    <name type="common">Intermediate duckweed</name>
    <dbReference type="NCBI Taxonomy" id="51605"/>
    <lineage>
        <taxon>Eukaryota</taxon>
        <taxon>Viridiplantae</taxon>
        <taxon>Streptophyta</taxon>
        <taxon>Embryophyta</taxon>
        <taxon>Tracheophyta</taxon>
        <taxon>Spermatophyta</taxon>
        <taxon>Magnoliopsida</taxon>
        <taxon>Liliopsida</taxon>
        <taxon>Araceae</taxon>
        <taxon>Lemnoideae</taxon>
        <taxon>Spirodela</taxon>
    </lineage>
</organism>